<gene>
    <name evidence="5" type="ORF">J2S10_003048</name>
</gene>
<reference evidence="5 6" key="1">
    <citation type="submission" date="2023-07" db="EMBL/GenBank/DDBJ databases">
        <title>Genomic Encyclopedia of Type Strains, Phase IV (KMG-IV): sequencing the most valuable type-strain genomes for metagenomic binning, comparative biology and taxonomic classification.</title>
        <authorList>
            <person name="Goeker M."/>
        </authorList>
    </citation>
    <scope>NUCLEOTIDE SEQUENCE [LARGE SCALE GENOMIC DNA]</scope>
    <source>
        <strain evidence="5 6">DSM 27594</strain>
    </source>
</reference>
<keyword evidence="3" id="KW-0472">Membrane</keyword>
<dbReference type="EMBL" id="JAUSTW010000004">
    <property type="protein sequence ID" value="MDQ0199866.1"/>
    <property type="molecule type" value="Genomic_DNA"/>
</dbReference>
<evidence type="ECO:0000313" key="6">
    <source>
        <dbReference type="Proteomes" id="UP001224122"/>
    </source>
</evidence>
<evidence type="ECO:0000256" key="2">
    <source>
        <dbReference type="ARBA" id="ARBA00007362"/>
    </source>
</evidence>
<keyword evidence="3" id="KW-1133">Transmembrane helix</keyword>
<keyword evidence="6" id="KW-1185">Reference proteome</keyword>
<feature type="transmembrane region" description="Helical" evidence="3">
    <location>
        <begin position="76"/>
        <end position="96"/>
    </location>
</feature>
<comment type="caution">
    <text evidence="5">The sequence shown here is derived from an EMBL/GenBank/DDBJ whole genome shotgun (WGS) entry which is preliminary data.</text>
</comment>
<dbReference type="SUPFAM" id="SSF103481">
    <property type="entry name" value="Multidrug resistance efflux transporter EmrE"/>
    <property type="match status" value="1"/>
</dbReference>
<comment type="similarity">
    <text evidence="2">Belongs to the EamA transporter family.</text>
</comment>
<dbReference type="InterPro" id="IPR037185">
    <property type="entry name" value="EmrE-like"/>
</dbReference>
<evidence type="ECO:0000259" key="4">
    <source>
        <dbReference type="Pfam" id="PF00892"/>
    </source>
</evidence>
<evidence type="ECO:0000256" key="1">
    <source>
        <dbReference type="ARBA" id="ARBA00004127"/>
    </source>
</evidence>
<dbReference type="Proteomes" id="UP001224122">
    <property type="component" value="Unassembled WGS sequence"/>
</dbReference>
<evidence type="ECO:0000313" key="5">
    <source>
        <dbReference type="EMBL" id="MDQ0199866.1"/>
    </source>
</evidence>
<feature type="domain" description="EamA" evidence="4">
    <location>
        <begin position="2"/>
        <end position="117"/>
    </location>
</feature>
<feature type="transmembrane region" description="Helical" evidence="3">
    <location>
        <begin position="102"/>
        <end position="122"/>
    </location>
</feature>
<sequence>MSKKKIKADSTIGLTLKTMVISPIALAYLVYSIFQSQIQSFDSISTSLLLIDSGIVTALQLLLFTKSAKKVSLTMLGILQYISPTISLIGGVFLYHEVLTNAHFIAFVFIWCALAVYTISSITKWRQEQMKNEINMEA</sequence>
<keyword evidence="3" id="KW-0812">Transmembrane</keyword>
<evidence type="ECO:0000256" key="3">
    <source>
        <dbReference type="SAM" id="Phobius"/>
    </source>
</evidence>
<proteinExistence type="inferred from homology"/>
<protein>
    <submittedName>
        <fullName evidence="5">EamA domain-containing membrane protein RarD</fullName>
    </submittedName>
</protein>
<organism evidence="5 6">
    <name type="scientific">Neobacillus ginsengisoli</name>
    <dbReference type="NCBI Taxonomy" id="904295"/>
    <lineage>
        <taxon>Bacteria</taxon>
        <taxon>Bacillati</taxon>
        <taxon>Bacillota</taxon>
        <taxon>Bacilli</taxon>
        <taxon>Bacillales</taxon>
        <taxon>Bacillaceae</taxon>
        <taxon>Neobacillus</taxon>
    </lineage>
</organism>
<feature type="transmembrane region" description="Helical" evidence="3">
    <location>
        <begin position="12"/>
        <end position="34"/>
    </location>
</feature>
<name>A0ABT9XWC0_9BACI</name>
<dbReference type="Pfam" id="PF00892">
    <property type="entry name" value="EamA"/>
    <property type="match status" value="1"/>
</dbReference>
<accession>A0ABT9XWC0</accession>
<feature type="transmembrane region" description="Helical" evidence="3">
    <location>
        <begin position="46"/>
        <end position="64"/>
    </location>
</feature>
<dbReference type="InterPro" id="IPR000620">
    <property type="entry name" value="EamA_dom"/>
</dbReference>
<comment type="subcellular location">
    <subcellularLocation>
        <location evidence="1">Endomembrane system</location>
        <topology evidence="1">Multi-pass membrane protein</topology>
    </subcellularLocation>
</comment>